<organism evidence="2 3">
    <name type="scientific">Pyrenophora seminiperda CCB06</name>
    <dbReference type="NCBI Taxonomy" id="1302712"/>
    <lineage>
        <taxon>Eukaryota</taxon>
        <taxon>Fungi</taxon>
        <taxon>Dikarya</taxon>
        <taxon>Ascomycota</taxon>
        <taxon>Pezizomycotina</taxon>
        <taxon>Dothideomycetes</taxon>
        <taxon>Pleosporomycetidae</taxon>
        <taxon>Pleosporales</taxon>
        <taxon>Pleosporineae</taxon>
        <taxon>Pleosporaceae</taxon>
        <taxon>Pyrenophora</taxon>
    </lineage>
</organism>
<sequence>MVRPLKAVIDMQSLARPLGRYTLIAVPHLSSPCHTFKASFLYSLATPRYTRRFTSHCNSISNSTSTRNQVTMSYPQPQQYGPPQGGQYPPPQQGMNYQQGPPPPPPESEKSRGCLTACLATLCCCWLCGETCSCCLDCLSCCDCDCD</sequence>
<name>A0A3M7LYZ0_9PLEO</name>
<feature type="compositionally biased region" description="Polar residues" evidence="1">
    <location>
        <begin position="60"/>
        <end position="73"/>
    </location>
</feature>
<protein>
    <submittedName>
        <fullName evidence="2">Cysteine-rich transmembrane CYSTM domain</fullName>
    </submittedName>
</protein>
<accession>A0A3M7LYZ0</accession>
<dbReference type="PANTHER" id="PTHR35470:SF6">
    <property type="entry name" value="PROTEIN CYSTEINE-RICH TRANSMEMBRANE MODULE 2"/>
    <property type="match status" value="1"/>
</dbReference>
<keyword evidence="2" id="KW-0472">Membrane</keyword>
<dbReference type="AlphaFoldDB" id="A0A3M7LYZ0"/>
<dbReference type="Proteomes" id="UP000265663">
    <property type="component" value="Unassembled WGS sequence"/>
</dbReference>
<feature type="compositionally biased region" description="Low complexity" evidence="1">
    <location>
        <begin position="74"/>
        <end position="99"/>
    </location>
</feature>
<evidence type="ECO:0000256" key="1">
    <source>
        <dbReference type="SAM" id="MobiDB-lite"/>
    </source>
</evidence>
<dbReference type="PANTHER" id="PTHR35470">
    <property type="entry name" value="CADMIUM TOLERANT 3"/>
    <property type="match status" value="1"/>
</dbReference>
<reference evidence="2 3" key="1">
    <citation type="journal article" date="2014" name="PLoS ONE">
        <title>De novo Genome Assembly of the Fungal Plant Pathogen Pyrenophora semeniperda.</title>
        <authorList>
            <person name="Soliai M.M."/>
            <person name="Meyer S.E."/>
            <person name="Udall J.A."/>
            <person name="Elzinga D.E."/>
            <person name="Hermansen R.A."/>
            <person name="Bodily P.M."/>
            <person name="Hart A.A."/>
            <person name="Coleman C.E."/>
        </authorList>
    </citation>
    <scope>NUCLEOTIDE SEQUENCE [LARGE SCALE GENOMIC DNA]</scope>
    <source>
        <strain evidence="2 3">CCB06</strain>
        <tissue evidence="2">Mycelium</tissue>
    </source>
</reference>
<evidence type="ECO:0000313" key="3">
    <source>
        <dbReference type="Proteomes" id="UP000265663"/>
    </source>
</evidence>
<dbReference type="EMBL" id="KE747810">
    <property type="protein sequence ID" value="RMZ67409.1"/>
    <property type="molecule type" value="Genomic_DNA"/>
</dbReference>
<proteinExistence type="predicted"/>
<evidence type="ECO:0000313" key="2">
    <source>
        <dbReference type="EMBL" id="RMZ67409.1"/>
    </source>
</evidence>
<feature type="region of interest" description="Disordered" evidence="1">
    <location>
        <begin position="60"/>
        <end position="106"/>
    </location>
</feature>
<keyword evidence="2" id="KW-0812">Transmembrane</keyword>
<keyword evidence="3" id="KW-1185">Reference proteome</keyword>
<gene>
    <name evidence="2" type="ORF">GMOD_00001327</name>
</gene>
<dbReference type="InterPro" id="IPR051671">
    <property type="entry name" value="CYSTM1_HM_Tolerance"/>
</dbReference>